<gene>
    <name evidence="1" type="ORF">MM415B02892_0015</name>
</gene>
<dbReference type="EMBL" id="MT142733">
    <property type="protein sequence ID" value="QJA87806.1"/>
    <property type="molecule type" value="Genomic_DNA"/>
</dbReference>
<proteinExistence type="predicted"/>
<dbReference type="AlphaFoldDB" id="A0A6M3L010"/>
<organism evidence="1">
    <name type="scientific">viral metagenome</name>
    <dbReference type="NCBI Taxonomy" id="1070528"/>
    <lineage>
        <taxon>unclassified sequences</taxon>
        <taxon>metagenomes</taxon>
        <taxon>organismal metagenomes</taxon>
    </lineage>
</organism>
<evidence type="ECO:0000313" key="1">
    <source>
        <dbReference type="EMBL" id="QJA87806.1"/>
    </source>
</evidence>
<accession>A0A6M3L010</accession>
<protein>
    <submittedName>
        <fullName evidence="1">Uncharacterized protein</fullName>
    </submittedName>
</protein>
<reference evidence="1" key="1">
    <citation type="submission" date="2020-03" db="EMBL/GenBank/DDBJ databases">
        <title>The deep terrestrial virosphere.</title>
        <authorList>
            <person name="Holmfeldt K."/>
            <person name="Nilsson E."/>
            <person name="Simone D."/>
            <person name="Lopez-Fernandez M."/>
            <person name="Wu X."/>
            <person name="de Brujin I."/>
            <person name="Lundin D."/>
            <person name="Andersson A."/>
            <person name="Bertilsson S."/>
            <person name="Dopson M."/>
        </authorList>
    </citation>
    <scope>NUCLEOTIDE SEQUENCE</scope>
    <source>
        <strain evidence="1">MM415B02892</strain>
    </source>
</reference>
<sequence>MFTITGVYAVKFYPTGSVSRDKSAFKMTLNTEKGVMAFLDEQKPFVEIEITNAETKENLTKYFMG</sequence>
<name>A0A6M3L010_9ZZZZ</name>